<dbReference type="Gene3D" id="1.10.10.10">
    <property type="entry name" value="Winged helix-like DNA-binding domain superfamily/Winged helix DNA-binding domain"/>
    <property type="match status" value="1"/>
</dbReference>
<dbReference type="Proteomes" id="UP000322983">
    <property type="component" value="Chromosome"/>
</dbReference>
<dbReference type="RefSeq" id="WP_054845913.1">
    <property type="nucleotide sequence ID" value="NZ_AP018929.1"/>
</dbReference>
<dbReference type="Pfam" id="PF12802">
    <property type="entry name" value="MarR_2"/>
    <property type="match status" value="1"/>
</dbReference>
<dbReference type="SUPFAM" id="SSF46785">
    <property type="entry name" value="Winged helix' DNA-binding domain"/>
    <property type="match status" value="1"/>
</dbReference>
<evidence type="ECO:0000313" key="3">
    <source>
        <dbReference type="EMBL" id="BBG26267.1"/>
    </source>
</evidence>
<dbReference type="PROSITE" id="PS50995">
    <property type="entry name" value="HTH_MARR_2"/>
    <property type="match status" value="1"/>
</dbReference>
<dbReference type="GeneID" id="41717174"/>
<dbReference type="NCBIfam" id="NF040939">
    <property type="entry name" value="trans_reg_lrs14"/>
    <property type="match status" value="1"/>
</dbReference>
<dbReference type="AlphaFoldDB" id="A0A510E1D7"/>
<accession>A0A510DTN0</accession>
<sequence>MEIENVKIRLPSGKEASLIDALSFCYDISDTDFQVLRVLMKGTGRTEDDLSAMLHLSKASINRSVNKLASLGFVDREKDPNSKGGRPRFIYTAVSYERLVNKISKDFQYCADLFSSSFNKELIK</sequence>
<name>A0A510E1D7_9CREN</name>
<dbReference type="KEGG" id="step:IC006_0798"/>
<dbReference type="InterPro" id="IPR000835">
    <property type="entry name" value="HTH_MarR-typ"/>
</dbReference>
<reference evidence="3 4" key="2">
    <citation type="journal article" date="2020" name="Int. J. Syst. Evol. Microbiol.">
        <title>Sulfuracidifex tepidarius gen. nov., sp. nov. and transfer of Sulfolobus metallicus Huber and Stetter 1992 to the genus Sulfuracidifex as Sulfuracidifex metallicus comb. nov.</title>
        <authorList>
            <person name="Itoh T."/>
            <person name="Miura T."/>
            <person name="Sakai H.D."/>
            <person name="Kato S."/>
            <person name="Ohkuma M."/>
            <person name="Takashina T."/>
        </authorList>
    </citation>
    <scope>NUCLEOTIDE SEQUENCE</scope>
    <source>
        <strain evidence="2 4">IC-006</strain>
        <strain evidence="3">IC-007</strain>
    </source>
</reference>
<dbReference type="CDD" id="cd00090">
    <property type="entry name" value="HTH_ARSR"/>
    <property type="match status" value="1"/>
</dbReference>
<proteinExistence type="predicted"/>
<dbReference type="OrthoDB" id="32909at2157"/>
<accession>A0A510E1D7</accession>
<keyword evidence="4" id="KW-1185">Reference proteome</keyword>
<reference evidence="5" key="1">
    <citation type="submission" date="2018-09" db="EMBL/GenBank/DDBJ databases">
        <title>Complete Genome Sequencing of Sulfolobus sp. JCM 16834.</title>
        <authorList>
            <person name="Kato S."/>
            <person name="Itoh T."/>
            <person name="Ohkuma M."/>
        </authorList>
    </citation>
    <scope>NUCLEOTIDE SEQUENCE [LARGE SCALE GENOMIC DNA]</scope>
    <source>
        <strain evidence="5">IC-007</strain>
    </source>
</reference>
<gene>
    <name evidence="2" type="ORF">IC006_0798</name>
    <name evidence="3" type="ORF">IC007_0772</name>
</gene>
<feature type="domain" description="HTH marR-type" evidence="1">
    <location>
        <begin position="1"/>
        <end position="124"/>
    </location>
</feature>
<dbReference type="InterPro" id="IPR036388">
    <property type="entry name" value="WH-like_DNA-bd_sf"/>
</dbReference>
<dbReference type="InterPro" id="IPR011991">
    <property type="entry name" value="ArsR-like_HTH"/>
</dbReference>
<dbReference type="Proteomes" id="UP000325030">
    <property type="component" value="Chromosome"/>
</dbReference>
<dbReference type="EMBL" id="AP018930">
    <property type="protein sequence ID" value="BBG26267.1"/>
    <property type="molecule type" value="Genomic_DNA"/>
</dbReference>
<dbReference type="STRING" id="1294262.GCA_001316085_01634"/>
<dbReference type="InterPro" id="IPR053795">
    <property type="entry name" value="Lrs14"/>
</dbReference>
<organism evidence="3 5">
    <name type="scientific">Sulfuracidifex tepidarius</name>
    <dbReference type="NCBI Taxonomy" id="1294262"/>
    <lineage>
        <taxon>Archaea</taxon>
        <taxon>Thermoproteota</taxon>
        <taxon>Thermoprotei</taxon>
        <taxon>Sulfolobales</taxon>
        <taxon>Sulfolobaceae</taxon>
        <taxon>Sulfuracidifex</taxon>
    </lineage>
</organism>
<dbReference type="InterPro" id="IPR036390">
    <property type="entry name" value="WH_DNA-bd_sf"/>
</dbReference>
<protein>
    <submittedName>
        <fullName evidence="3">HTH-type transcriptional regulator lrs14</fullName>
    </submittedName>
</protein>
<dbReference type="EMBL" id="AP018929">
    <property type="protein sequence ID" value="BBG23514.1"/>
    <property type="molecule type" value="Genomic_DNA"/>
</dbReference>
<evidence type="ECO:0000313" key="4">
    <source>
        <dbReference type="Proteomes" id="UP000322983"/>
    </source>
</evidence>
<dbReference type="GO" id="GO:0003700">
    <property type="term" value="F:DNA-binding transcription factor activity"/>
    <property type="evidence" value="ECO:0007669"/>
    <property type="project" value="InterPro"/>
</dbReference>
<evidence type="ECO:0000259" key="1">
    <source>
        <dbReference type="PROSITE" id="PS50995"/>
    </source>
</evidence>
<evidence type="ECO:0000313" key="5">
    <source>
        <dbReference type="Proteomes" id="UP000325030"/>
    </source>
</evidence>
<evidence type="ECO:0000313" key="2">
    <source>
        <dbReference type="EMBL" id="BBG23514.1"/>
    </source>
</evidence>